<evidence type="ECO:0008006" key="11">
    <source>
        <dbReference type="Google" id="ProtNLM"/>
    </source>
</evidence>
<dbReference type="Proteomes" id="UP000053259">
    <property type="component" value="Unassembled WGS sequence"/>
</dbReference>
<evidence type="ECO:0000313" key="9">
    <source>
        <dbReference type="EMBL" id="KIW01838.1"/>
    </source>
</evidence>
<dbReference type="PROSITE" id="PS01309">
    <property type="entry name" value="UPF0057"/>
    <property type="match status" value="1"/>
</dbReference>
<dbReference type="VEuPathDB" id="FungiDB:PV09_06688"/>
<keyword evidence="5 7" id="KW-0472">Membrane</keyword>
<feature type="compositionally biased region" description="Low complexity" evidence="6">
    <location>
        <begin position="120"/>
        <end position="145"/>
    </location>
</feature>
<proteinExistence type="inferred from homology"/>
<evidence type="ECO:0000313" key="10">
    <source>
        <dbReference type="Proteomes" id="UP000053259"/>
    </source>
</evidence>
<dbReference type="RefSeq" id="XP_016211707.1">
    <property type="nucleotide sequence ID" value="XM_016360368.1"/>
</dbReference>
<dbReference type="PANTHER" id="PTHR21659">
    <property type="entry name" value="HYDROPHOBIC PROTEIN RCI2 LOW TEMPERATURE AND SALT RESPONSIVE PROTEIN LTI6 -RELATED"/>
    <property type="match status" value="1"/>
</dbReference>
<dbReference type="GeneID" id="27314661"/>
<dbReference type="PANTHER" id="PTHR21659:SF57">
    <property type="entry name" value="PLASMA MEMBRANE PROTEOLIPID 31"/>
    <property type="match status" value="1"/>
</dbReference>
<evidence type="ECO:0000256" key="4">
    <source>
        <dbReference type="ARBA" id="ARBA00022989"/>
    </source>
</evidence>
<dbReference type="EMBL" id="KN847552">
    <property type="protein sequence ID" value="KIW01837.1"/>
    <property type="molecule type" value="Genomic_DNA"/>
</dbReference>
<name>A0A0D2A4Y3_9PEZI</name>
<dbReference type="RefSeq" id="XP_016211706.1">
    <property type="nucleotide sequence ID" value="XM_016360367.1"/>
</dbReference>
<dbReference type="Pfam" id="PF01679">
    <property type="entry name" value="Pmp3"/>
    <property type="match status" value="1"/>
</dbReference>
<feature type="transmembrane region" description="Helical" evidence="7">
    <location>
        <begin position="33"/>
        <end position="54"/>
    </location>
</feature>
<feature type="region of interest" description="Disordered" evidence="6">
    <location>
        <begin position="86"/>
        <end position="168"/>
    </location>
</feature>
<dbReference type="InterPro" id="IPR000612">
    <property type="entry name" value="PMP3"/>
</dbReference>
<keyword evidence="10" id="KW-1185">Reference proteome</keyword>
<evidence type="ECO:0000256" key="8">
    <source>
        <dbReference type="SAM" id="SignalP"/>
    </source>
</evidence>
<gene>
    <name evidence="9" type="ORF">PV09_06688</name>
</gene>
<keyword evidence="4 7" id="KW-1133">Transmembrane helix</keyword>
<keyword evidence="8" id="KW-0732">Signal</keyword>
<comment type="similarity">
    <text evidence="2">Belongs to the UPF0057 (PMP3) family.</text>
</comment>
<feature type="chain" id="PRO_5007395278" description="Plasma membrane proteolipid 3" evidence="8">
    <location>
        <begin position="22"/>
        <end position="168"/>
    </location>
</feature>
<dbReference type="HOGENOM" id="CLU_107649_0_0_1"/>
<evidence type="ECO:0000256" key="6">
    <source>
        <dbReference type="SAM" id="MobiDB-lite"/>
    </source>
</evidence>
<protein>
    <recommendedName>
        <fullName evidence="11">Plasma membrane proteolipid 3</fullName>
    </recommendedName>
</protein>
<evidence type="ECO:0000256" key="3">
    <source>
        <dbReference type="ARBA" id="ARBA00022692"/>
    </source>
</evidence>
<keyword evidence="3 7" id="KW-0812">Transmembrane</keyword>
<organism evidence="9 10">
    <name type="scientific">Verruconis gallopava</name>
    <dbReference type="NCBI Taxonomy" id="253628"/>
    <lineage>
        <taxon>Eukaryota</taxon>
        <taxon>Fungi</taxon>
        <taxon>Dikarya</taxon>
        <taxon>Ascomycota</taxon>
        <taxon>Pezizomycotina</taxon>
        <taxon>Dothideomycetes</taxon>
        <taxon>Pleosporomycetidae</taxon>
        <taxon>Venturiales</taxon>
        <taxon>Sympoventuriaceae</taxon>
        <taxon>Verruconis</taxon>
    </lineage>
</organism>
<feature type="compositionally biased region" description="Basic and acidic residues" evidence="6">
    <location>
        <begin position="159"/>
        <end position="168"/>
    </location>
</feature>
<evidence type="ECO:0000256" key="7">
    <source>
        <dbReference type="SAM" id="Phobius"/>
    </source>
</evidence>
<evidence type="ECO:0000256" key="1">
    <source>
        <dbReference type="ARBA" id="ARBA00004370"/>
    </source>
</evidence>
<reference evidence="9 10" key="1">
    <citation type="submission" date="2015-01" db="EMBL/GenBank/DDBJ databases">
        <title>The Genome Sequence of Ochroconis gallopava CBS43764.</title>
        <authorList>
            <consortium name="The Broad Institute Genomics Platform"/>
            <person name="Cuomo C."/>
            <person name="de Hoog S."/>
            <person name="Gorbushina A."/>
            <person name="Stielow B."/>
            <person name="Teixiera M."/>
            <person name="Abouelleil A."/>
            <person name="Chapman S.B."/>
            <person name="Priest M."/>
            <person name="Young S.K."/>
            <person name="Wortman J."/>
            <person name="Nusbaum C."/>
            <person name="Birren B."/>
        </authorList>
    </citation>
    <scope>NUCLEOTIDE SEQUENCE [LARGE SCALE GENOMIC DNA]</scope>
    <source>
        <strain evidence="9 10">CBS 43764</strain>
    </source>
</reference>
<sequence>MCDGLDLFLCLLAVLFPPVAVWVKRGICSADSIINIALCCLGYLPGLLHAWYIISSYPDPSYEPIQNEEHIVYYVHAAPAGGYGTVTPHGQFPGQHSGTANAFTNQQPGKAPKMTPAPPANSYAATSSSSAPAPAPGAEEAAAHSVNPDAPPPTYADAVKGDYKVQHD</sequence>
<feature type="compositionally biased region" description="Polar residues" evidence="6">
    <location>
        <begin position="94"/>
        <end position="108"/>
    </location>
</feature>
<accession>A0A0D2A4Y3</accession>
<evidence type="ECO:0000256" key="5">
    <source>
        <dbReference type="ARBA" id="ARBA00023136"/>
    </source>
</evidence>
<dbReference type="STRING" id="253628.A0A0D2A4Y3"/>
<dbReference type="OrthoDB" id="2802411at2759"/>
<evidence type="ECO:0000256" key="2">
    <source>
        <dbReference type="ARBA" id="ARBA00009530"/>
    </source>
</evidence>
<feature type="signal peptide" evidence="8">
    <location>
        <begin position="1"/>
        <end position="21"/>
    </location>
</feature>
<dbReference type="GO" id="GO:0016020">
    <property type="term" value="C:membrane"/>
    <property type="evidence" value="ECO:0007669"/>
    <property type="project" value="UniProtKB-SubCell"/>
</dbReference>
<dbReference type="EMBL" id="KN847552">
    <property type="protein sequence ID" value="KIW01838.1"/>
    <property type="molecule type" value="Genomic_DNA"/>
</dbReference>
<dbReference type="AlphaFoldDB" id="A0A0D2A4Y3"/>
<comment type="subcellular location">
    <subcellularLocation>
        <location evidence="1">Membrane</location>
    </subcellularLocation>
</comment>